<dbReference type="RefSeq" id="WP_215435267.1">
    <property type="nucleotide sequence ID" value="NZ_AP025943.1"/>
</dbReference>
<name>A0ABM7ZDP3_9BACT</name>
<dbReference type="Proteomes" id="UP001062263">
    <property type="component" value="Chromosome"/>
</dbReference>
<dbReference type="EMBL" id="AP025943">
    <property type="protein sequence ID" value="BDL42794.1"/>
    <property type="molecule type" value="Genomic_DNA"/>
</dbReference>
<organism evidence="1 2">
    <name type="scientific">Akkermansia biwaensis</name>
    <dbReference type="NCBI Taxonomy" id="2946555"/>
    <lineage>
        <taxon>Bacteria</taxon>
        <taxon>Pseudomonadati</taxon>
        <taxon>Verrucomicrobiota</taxon>
        <taxon>Verrucomicrobiia</taxon>
        <taxon>Verrucomicrobiales</taxon>
        <taxon>Akkermansiaceae</taxon>
        <taxon>Akkermansia</taxon>
    </lineage>
</organism>
<sequence length="172" mass="16853">MAATVEAGRRSGALDMKAVSAVLDSAVKAGVSDAVMAQMVSMAAGAFPVNAPQVASAAVRSYGTKVTEANVRNIVSAAVSVQPKPYASVSPICAAVTRALGHSPVAMTVPSIAVEVAAKTPDNPLQGLTTQTHGLIVNPGEDASAGALVMPGGIPVGGTPTSPAPVSNPSGN</sequence>
<evidence type="ECO:0000313" key="1">
    <source>
        <dbReference type="EMBL" id="BDL42794.1"/>
    </source>
</evidence>
<gene>
    <name evidence="1" type="ORF">Abiwalacus_03680</name>
</gene>
<reference evidence="1" key="1">
    <citation type="submission" date="2022-06" db="EMBL/GenBank/DDBJ databases">
        <title>Akkermansia biwalacus sp. nov., an anaerobic mucin-degrading bacterium isolated from human intestine.</title>
        <authorList>
            <person name="Kobayashi Y."/>
            <person name="Inoue S."/>
            <person name="Kawahara T."/>
            <person name="Kohda N."/>
        </authorList>
    </citation>
    <scope>NUCLEOTIDE SEQUENCE</scope>
    <source>
        <strain evidence="1">WON2089</strain>
    </source>
</reference>
<keyword evidence="2" id="KW-1185">Reference proteome</keyword>
<proteinExistence type="predicted"/>
<accession>A0ABM7ZDP3</accession>
<evidence type="ECO:0000313" key="2">
    <source>
        <dbReference type="Proteomes" id="UP001062263"/>
    </source>
</evidence>
<protein>
    <submittedName>
        <fullName evidence="1">Uncharacterized protein</fullName>
    </submittedName>
</protein>